<dbReference type="Pfam" id="PF26639">
    <property type="entry name" value="Het-6_barrel"/>
    <property type="match status" value="1"/>
</dbReference>
<keyword evidence="3" id="KW-1185">Reference proteome</keyword>
<gene>
    <name evidence="2" type="ORF">B0H63DRAFT_437348</name>
</gene>
<proteinExistence type="predicted"/>
<accession>A0AAE0N930</accession>
<dbReference type="Proteomes" id="UP001285441">
    <property type="component" value="Unassembled WGS sequence"/>
</dbReference>
<organism evidence="2 3">
    <name type="scientific">Podospora didyma</name>
    <dbReference type="NCBI Taxonomy" id="330526"/>
    <lineage>
        <taxon>Eukaryota</taxon>
        <taxon>Fungi</taxon>
        <taxon>Dikarya</taxon>
        <taxon>Ascomycota</taxon>
        <taxon>Pezizomycotina</taxon>
        <taxon>Sordariomycetes</taxon>
        <taxon>Sordariomycetidae</taxon>
        <taxon>Sordariales</taxon>
        <taxon>Podosporaceae</taxon>
        <taxon>Podospora</taxon>
    </lineage>
</organism>
<evidence type="ECO:0000259" key="1">
    <source>
        <dbReference type="Pfam" id="PF06985"/>
    </source>
</evidence>
<protein>
    <submittedName>
        <fullName evidence="2">Ankyrin and HET domain-containing protein</fullName>
    </submittedName>
</protein>
<dbReference type="PANTHER" id="PTHR24148">
    <property type="entry name" value="ANKYRIN REPEAT DOMAIN-CONTAINING PROTEIN 39 HOMOLOG-RELATED"/>
    <property type="match status" value="1"/>
</dbReference>
<reference evidence="2" key="1">
    <citation type="journal article" date="2023" name="Mol. Phylogenet. Evol.">
        <title>Genome-scale phylogeny and comparative genomics of the fungal order Sordariales.</title>
        <authorList>
            <person name="Hensen N."/>
            <person name="Bonometti L."/>
            <person name="Westerberg I."/>
            <person name="Brannstrom I.O."/>
            <person name="Guillou S."/>
            <person name="Cros-Aarteil S."/>
            <person name="Calhoun S."/>
            <person name="Haridas S."/>
            <person name="Kuo A."/>
            <person name="Mondo S."/>
            <person name="Pangilinan J."/>
            <person name="Riley R."/>
            <person name="LaButti K."/>
            <person name="Andreopoulos B."/>
            <person name="Lipzen A."/>
            <person name="Chen C."/>
            <person name="Yan M."/>
            <person name="Daum C."/>
            <person name="Ng V."/>
            <person name="Clum A."/>
            <person name="Steindorff A."/>
            <person name="Ohm R.A."/>
            <person name="Martin F."/>
            <person name="Silar P."/>
            <person name="Natvig D.O."/>
            <person name="Lalanne C."/>
            <person name="Gautier V."/>
            <person name="Ament-Velasquez S.L."/>
            <person name="Kruys A."/>
            <person name="Hutchinson M.I."/>
            <person name="Powell A.J."/>
            <person name="Barry K."/>
            <person name="Miller A.N."/>
            <person name="Grigoriev I.V."/>
            <person name="Debuchy R."/>
            <person name="Gladieux P."/>
            <person name="Hiltunen Thoren M."/>
            <person name="Johannesson H."/>
        </authorList>
    </citation>
    <scope>NUCLEOTIDE SEQUENCE</scope>
    <source>
        <strain evidence="2">CBS 232.78</strain>
    </source>
</reference>
<dbReference type="PANTHER" id="PTHR24148:SF73">
    <property type="entry name" value="HET DOMAIN PROTEIN (AFU_ORTHOLOGUE AFUA_8G01020)"/>
    <property type="match status" value="1"/>
</dbReference>
<dbReference type="Pfam" id="PF06985">
    <property type="entry name" value="HET"/>
    <property type="match status" value="1"/>
</dbReference>
<reference evidence="2" key="2">
    <citation type="submission" date="2023-06" db="EMBL/GenBank/DDBJ databases">
        <authorList>
            <consortium name="Lawrence Berkeley National Laboratory"/>
            <person name="Haridas S."/>
            <person name="Hensen N."/>
            <person name="Bonometti L."/>
            <person name="Westerberg I."/>
            <person name="Brannstrom I.O."/>
            <person name="Guillou S."/>
            <person name="Cros-Aarteil S."/>
            <person name="Calhoun S."/>
            <person name="Kuo A."/>
            <person name="Mondo S."/>
            <person name="Pangilinan J."/>
            <person name="Riley R."/>
            <person name="LaButti K."/>
            <person name="Andreopoulos B."/>
            <person name="Lipzen A."/>
            <person name="Chen C."/>
            <person name="Yanf M."/>
            <person name="Daum C."/>
            <person name="Ng V."/>
            <person name="Clum A."/>
            <person name="Steindorff A."/>
            <person name="Ohm R."/>
            <person name="Martin F."/>
            <person name="Silar P."/>
            <person name="Natvig D."/>
            <person name="Lalanne C."/>
            <person name="Gautier V."/>
            <person name="Ament-velasquez S.L."/>
            <person name="Kruys A."/>
            <person name="Hutchinson M.I."/>
            <person name="Powell A.J."/>
            <person name="Barry K."/>
            <person name="Miller A.N."/>
            <person name="Grigoriev I.V."/>
            <person name="Debuchy R."/>
            <person name="Gladieux P."/>
            <person name="Thoren M.H."/>
            <person name="Johannesson H."/>
        </authorList>
    </citation>
    <scope>NUCLEOTIDE SEQUENCE</scope>
    <source>
        <strain evidence="2">CBS 232.78</strain>
    </source>
</reference>
<feature type="domain" description="Heterokaryon incompatibility" evidence="1">
    <location>
        <begin position="50"/>
        <end position="206"/>
    </location>
</feature>
<dbReference type="InterPro" id="IPR010730">
    <property type="entry name" value="HET"/>
</dbReference>
<comment type="caution">
    <text evidence="2">The sequence shown here is derived from an EMBL/GenBank/DDBJ whole genome shotgun (WGS) entry which is preliminary data.</text>
</comment>
<sequence>MIMENSNNAYRYQPLAGHHHIRLLHLTPGRPEDVLSGRLENTSLSSRPLYEALSYEWVSSEKSHTITLENGRTGRITSSLHQALRDLRHEVGGNRTIWADGVCINQDDMDERQRQVAMMGKIYQGSLRVITYIGPDTEESSAAIAFARYLTAYSARWARDWSQDHNTRLPITRADLGLPPWHDKRWNALKDLLLRGWAGRCWCAQEFLRNENLIMVCGRLEIPDLELIPNIVQSVFNRRLPPFILPTHYEDPNSLRECLTAVMGLRRRIELGQHLSLIDLLYSLHPLRATDPRDKVYSVVGLALDNLVTTIQIDYSCSVEELYISVANRLVHAGVGFTLLYCSLQRKSLCLPSWVPDWSFWQFGAHGTAARAGYKASGETTPDLRVYPESNRLDIAGCLVDRVIQLSSNIGDNYKDTLGTDAARRRRAWLEEQQQVVNKLHPYPDGTRTSDILWRTLIGNITPSSSPAKSDYKDLFEAHFNIKDDSSVADKAKTREFCDAARRRNRYRRLAVTELGYFGAVPETAEIGDWLCVFNGGVHLFLIRETEDSCFTYLGHAYVHGLMLGEALKLSRYRDGFISLI</sequence>
<dbReference type="AlphaFoldDB" id="A0AAE0N930"/>
<name>A0AAE0N930_9PEZI</name>
<evidence type="ECO:0000313" key="3">
    <source>
        <dbReference type="Proteomes" id="UP001285441"/>
    </source>
</evidence>
<dbReference type="InterPro" id="IPR052895">
    <property type="entry name" value="HetReg/Transcr_Mod"/>
</dbReference>
<evidence type="ECO:0000313" key="2">
    <source>
        <dbReference type="EMBL" id="KAK3374578.1"/>
    </source>
</evidence>
<dbReference type="EMBL" id="JAULSW010000007">
    <property type="protein sequence ID" value="KAK3374578.1"/>
    <property type="molecule type" value="Genomic_DNA"/>
</dbReference>